<gene>
    <name evidence="2" type="ORF">PanWU01x14_195930</name>
</gene>
<dbReference type="EMBL" id="JXTB01000196">
    <property type="protein sequence ID" value="PON54364.1"/>
    <property type="molecule type" value="Genomic_DNA"/>
</dbReference>
<sequence>MLGGRRPMGHVHSTRERGSDASGAHTRIKDFKRVTRDTLFYFGIVQLGFKHVAKLVSKCLALDSFEDLKSEVLSFDSFFWCEKEEKFEEER</sequence>
<accession>A0A2P5C005</accession>
<name>A0A2P5C005_PARAD</name>
<reference evidence="3" key="1">
    <citation type="submission" date="2016-06" db="EMBL/GenBank/DDBJ databases">
        <title>Parallel loss of symbiosis genes in relatives of nitrogen-fixing non-legume Parasponia.</title>
        <authorList>
            <person name="Van Velzen R."/>
            <person name="Holmer R."/>
            <person name="Bu F."/>
            <person name="Rutten L."/>
            <person name="Van Zeijl A."/>
            <person name="Liu W."/>
            <person name="Santuari L."/>
            <person name="Cao Q."/>
            <person name="Sharma T."/>
            <person name="Shen D."/>
            <person name="Roswanjaya Y."/>
            <person name="Wardhani T."/>
            <person name="Kalhor M.S."/>
            <person name="Jansen J."/>
            <person name="Van den Hoogen J."/>
            <person name="Gungor B."/>
            <person name="Hartog M."/>
            <person name="Hontelez J."/>
            <person name="Verver J."/>
            <person name="Yang W.-C."/>
            <person name="Schijlen E."/>
            <person name="Repin R."/>
            <person name="Schilthuizen M."/>
            <person name="Schranz E."/>
            <person name="Heidstra R."/>
            <person name="Miyata K."/>
            <person name="Fedorova E."/>
            <person name="Kohlen W."/>
            <person name="Bisseling T."/>
            <person name="Smit S."/>
            <person name="Geurts R."/>
        </authorList>
    </citation>
    <scope>NUCLEOTIDE SEQUENCE [LARGE SCALE GENOMIC DNA]</scope>
    <source>
        <strain evidence="3">cv. WU1-14</strain>
    </source>
</reference>
<comment type="caution">
    <text evidence="2">The sequence shown here is derived from an EMBL/GenBank/DDBJ whole genome shotgun (WGS) entry which is preliminary data.</text>
</comment>
<keyword evidence="3" id="KW-1185">Reference proteome</keyword>
<evidence type="ECO:0000313" key="2">
    <source>
        <dbReference type="EMBL" id="PON54364.1"/>
    </source>
</evidence>
<evidence type="ECO:0000256" key="1">
    <source>
        <dbReference type="SAM" id="MobiDB-lite"/>
    </source>
</evidence>
<protein>
    <submittedName>
        <fullName evidence="2">Uncharacterized protein</fullName>
    </submittedName>
</protein>
<feature type="region of interest" description="Disordered" evidence="1">
    <location>
        <begin position="1"/>
        <end position="24"/>
    </location>
</feature>
<proteinExistence type="predicted"/>
<organism evidence="2 3">
    <name type="scientific">Parasponia andersonii</name>
    <name type="common">Sponia andersonii</name>
    <dbReference type="NCBI Taxonomy" id="3476"/>
    <lineage>
        <taxon>Eukaryota</taxon>
        <taxon>Viridiplantae</taxon>
        <taxon>Streptophyta</taxon>
        <taxon>Embryophyta</taxon>
        <taxon>Tracheophyta</taxon>
        <taxon>Spermatophyta</taxon>
        <taxon>Magnoliopsida</taxon>
        <taxon>eudicotyledons</taxon>
        <taxon>Gunneridae</taxon>
        <taxon>Pentapetalae</taxon>
        <taxon>rosids</taxon>
        <taxon>fabids</taxon>
        <taxon>Rosales</taxon>
        <taxon>Cannabaceae</taxon>
        <taxon>Parasponia</taxon>
    </lineage>
</organism>
<evidence type="ECO:0000313" key="3">
    <source>
        <dbReference type="Proteomes" id="UP000237105"/>
    </source>
</evidence>
<dbReference type="AlphaFoldDB" id="A0A2P5C005"/>
<dbReference type="OrthoDB" id="10377784at2759"/>
<dbReference type="Proteomes" id="UP000237105">
    <property type="component" value="Unassembled WGS sequence"/>
</dbReference>